<reference evidence="6" key="1">
    <citation type="submission" date="2013-10" db="EMBL/GenBank/DDBJ databases">
        <authorList>
            <person name="Schartl M."/>
            <person name="Warren W."/>
        </authorList>
    </citation>
    <scope>NUCLEOTIDE SEQUENCE [LARGE SCALE GENOMIC DNA]</scope>
    <source>
        <strain evidence="6">female</strain>
    </source>
</reference>
<accession>A0A087XFR4</accession>
<dbReference type="Ensembl" id="ENSPFOT00000004625.1">
    <property type="protein sequence ID" value="ENSPFOP00000004617.1"/>
    <property type="gene ID" value="ENSPFOG00000004741.1"/>
</dbReference>
<keyword evidence="3" id="KW-0551">Lipid droplet</keyword>
<dbReference type="InterPro" id="IPR004279">
    <property type="entry name" value="Perilipin"/>
</dbReference>
<dbReference type="GO" id="GO:0019915">
    <property type="term" value="P:lipid storage"/>
    <property type="evidence" value="ECO:0007669"/>
    <property type="project" value="TreeGrafter"/>
</dbReference>
<dbReference type="GeneTree" id="ENSGT00950000182920"/>
<name>A0A087XFR4_POEFO</name>
<reference evidence="5" key="3">
    <citation type="submission" date="2025-09" db="UniProtKB">
        <authorList>
            <consortium name="Ensembl"/>
        </authorList>
    </citation>
    <scope>IDENTIFICATION</scope>
</reference>
<dbReference type="GO" id="GO:0005811">
    <property type="term" value="C:lipid droplet"/>
    <property type="evidence" value="ECO:0007669"/>
    <property type="project" value="UniProtKB-SubCell"/>
</dbReference>
<evidence type="ECO:0000256" key="3">
    <source>
        <dbReference type="ARBA" id="ARBA00022677"/>
    </source>
</evidence>
<evidence type="ECO:0000256" key="1">
    <source>
        <dbReference type="ARBA" id="ARBA00004502"/>
    </source>
</evidence>
<evidence type="ECO:0000256" key="4">
    <source>
        <dbReference type="PIRNR" id="PIRNR036881"/>
    </source>
</evidence>
<evidence type="ECO:0000313" key="5">
    <source>
        <dbReference type="Ensembl" id="ENSPFOP00000004617.1"/>
    </source>
</evidence>
<dbReference type="PANTHER" id="PTHR14024">
    <property type="entry name" value="PERILIPIN"/>
    <property type="match status" value="1"/>
</dbReference>
<reference evidence="5" key="2">
    <citation type="submission" date="2025-08" db="UniProtKB">
        <authorList>
            <consortium name="Ensembl"/>
        </authorList>
    </citation>
    <scope>IDENTIFICATION</scope>
</reference>
<evidence type="ECO:0000313" key="6">
    <source>
        <dbReference type="Proteomes" id="UP000028760"/>
    </source>
</evidence>
<dbReference type="Pfam" id="PF03036">
    <property type="entry name" value="Perilipin"/>
    <property type="match status" value="1"/>
</dbReference>
<evidence type="ECO:0000256" key="2">
    <source>
        <dbReference type="ARBA" id="ARBA00006311"/>
    </source>
</evidence>
<dbReference type="STRING" id="48698.ENSPFOP00000004617"/>
<keyword evidence="6" id="KW-1185">Reference proteome</keyword>
<dbReference type="eggNOG" id="ENOG502QRYF">
    <property type="taxonomic scope" value="Eukaryota"/>
</dbReference>
<dbReference type="SUPFAM" id="SSF109775">
    <property type="entry name" value="Mannose-6-phosphate receptor binding protein 1 (Tip47), C-terminal domain"/>
    <property type="match status" value="1"/>
</dbReference>
<dbReference type="PANTHER" id="PTHR14024:SF49">
    <property type="entry name" value="LIPID STORAGE DROPLETS SURFACE-BINDING PROTEIN 1"/>
    <property type="match status" value="1"/>
</dbReference>
<sequence>SKSITKIVHYKYANQMPVNNNNQKVVPNAAARLIKLPVVRSACATLSVLYSDAKSSNPGLRSLCEALESGVTALSTAACTRASPVIVKLEPQISIANNFACKGLDWLETSFPVLLSPPDEVVAAAKSKVNRIRAVVGIAAGGTVVTVQHTVTWVISRLNQVDNIENQSMVERAISMASMGLDSALTVSEALVDQVLPLPEESTEEETHLVEGFEASVRSGSYSVRMMKLTAKVCWRTYHMVGSKIHFVQFDQERCLSFIKGRDQSLSPRALQLLGASLLLHNCHLLGLGVSASFVKNTKAIPVCDTQSAFPMIQQITEFISRPTTLVQDLQTSCRTLVWNLQGLPQHFQHQ</sequence>
<dbReference type="PIRSF" id="PIRSF036881">
    <property type="entry name" value="PAT"/>
    <property type="match status" value="1"/>
</dbReference>
<dbReference type="GO" id="GO:0010890">
    <property type="term" value="P:positive regulation of triglyceride storage"/>
    <property type="evidence" value="ECO:0007669"/>
    <property type="project" value="TreeGrafter"/>
</dbReference>
<comment type="similarity">
    <text evidence="2 4">Belongs to the perilipin family.</text>
</comment>
<proteinExistence type="inferred from homology"/>
<dbReference type="EMBL" id="AYCK01004557">
    <property type="status" value="NOT_ANNOTATED_CDS"/>
    <property type="molecule type" value="Genomic_DNA"/>
</dbReference>
<dbReference type="GO" id="GO:0005829">
    <property type="term" value="C:cytosol"/>
    <property type="evidence" value="ECO:0007669"/>
    <property type="project" value="TreeGrafter"/>
</dbReference>
<dbReference type="Proteomes" id="UP000028760">
    <property type="component" value="Unassembled WGS sequence"/>
</dbReference>
<dbReference type="OMA" id="QHTVTWV"/>
<protein>
    <recommendedName>
        <fullName evidence="4">Perilipin</fullName>
    </recommendedName>
</protein>
<dbReference type="AlphaFoldDB" id="A0A087XFR4"/>
<comment type="subcellular location">
    <subcellularLocation>
        <location evidence="1">Lipid droplet</location>
    </subcellularLocation>
</comment>
<organism evidence="5 6">
    <name type="scientific">Poecilia formosa</name>
    <name type="common">Amazon molly</name>
    <name type="synonym">Limia formosa</name>
    <dbReference type="NCBI Taxonomy" id="48698"/>
    <lineage>
        <taxon>Eukaryota</taxon>
        <taxon>Metazoa</taxon>
        <taxon>Chordata</taxon>
        <taxon>Craniata</taxon>
        <taxon>Vertebrata</taxon>
        <taxon>Euteleostomi</taxon>
        <taxon>Actinopterygii</taxon>
        <taxon>Neopterygii</taxon>
        <taxon>Teleostei</taxon>
        <taxon>Neoteleostei</taxon>
        <taxon>Acanthomorphata</taxon>
        <taxon>Ovalentaria</taxon>
        <taxon>Atherinomorphae</taxon>
        <taxon>Cyprinodontiformes</taxon>
        <taxon>Poeciliidae</taxon>
        <taxon>Poeciliinae</taxon>
        <taxon>Poecilia</taxon>
    </lineage>
</organism>